<evidence type="ECO:0000256" key="1">
    <source>
        <dbReference type="ARBA" id="ARBA00000274"/>
    </source>
</evidence>
<dbReference type="InterPro" id="IPR031100">
    <property type="entry name" value="LOG_fam"/>
</dbReference>
<protein>
    <recommendedName>
        <fullName evidence="3">AMP nucleosidase</fullName>
        <ecNumber evidence="2">3.2.2.4</ecNumber>
    </recommendedName>
    <alternativeName>
        <fullName evidence="3">AMP nucleosidase</fullName>
    </alternativeName>
</protein>
<feature type="compositionally biased region" description="Basic and acidic residues" evidence="4">
    <location>
        <begin position="1"/>
        <end position="12"/>
    </location>
</feature>
<evidence type="ECO:0000313" key="5">
    <source>
        <dbReference type="EMBL" id="SHL56986.1"/>
    </source>
</evidence>
<dbReference type="SUPFAM" id="SSF102405">
    <property type="entry name" value="MCP/YpsA-like"/>
    <property type="match status" value="1"/>
</dbReference>
<dbReference type="RefSeq" id="WP_073199410.1">
    <property type="nucleotide sequence ID" value="NZ_FRBN01000020.1"/>
</dbReference>
<dbReference type="STRING" id="1054996.SAMN05444414_12021"/>
<evidence type="ECO:0000313" key="6">
    <source>
        <dbReference type="Proteomes" id="UP000184191"/>
    </source>
</evidence>
<dbReference type="EC" id="3.2.2.4" evidence="2"/>
<dbReference type="PANTHER" id="PTHR43393">
    <property type="entry name" value="CYTOKININ RIBOSIDE 5'-MONOPHOSPHATE PHOSPHORIBOHYDROLASE"/>
    <property type="match status" value="1"/>
</dbReference>
<sequence>MSLSKQKPEPAHPHVRQVALPWKTPKPDVEDPRASALVAELLNSPEYRQADKDVAFLQQDETRGVRLQIDYQKAENLLGEHGIAQSIVVFGSTRIPEPGAARQALSDLDEQIEKDPDNAGIKTRITIARRILDKSRYYEIAREFGRVVGRAEGCDLAIVTGGGPGLMEAANRGAHDVKAPTVGMNIVLPHEQFPNPYLTPGLCFSFHYFAIRKLHFLLRARALVVFPGGFGTLDELFETLTLIQTRKIQPVPVILVGRSYWARAFDPDFLVEEGVIDPEDRDLFWYAETAEEIWQDIRRWYDRAGLRLTKDGT</sequence>
<organism evidence="5 6">
    <name type="scientific">Roseovarius marisflavi</name>
    <dbReference type="NCBI Taxonomy" id="1054996"/>
    <lineage>
        <taxon>Bacteria</taxon>
        <taxon>Pseudomonadati</taxon>
        <taxon>Pseudomonadota</taxon>
        <taxon>Alphaproteobacteria</taxon>
        <taxon>Rhodobacterales</taxon>
        <taxon>Roseobacteraceae</taxon>
        <taxon>Roseovarius</taxon>
    </lineage>
</organism>
<evidence type="ECO:0000256" key="3">
    <source>
        <dbReference type="ARBA" id="ARBA00031983"/>
    </source>
</evidence>
<dbReference type="PANTHER" id="PTHR43393:SF3">
    <property type="entry name" value="LYSINE DECARBOXYLASE-LIKE PROTEIN"/>
    <property type="match status" value="1"/>
</dbReference>
<evidence type="ECO:0000256" key="4">
    <source>
        <dbReference type="SAM" id="MobiDB-lite"/>
    </source>
</evidence>
<dbReference type="InterPro" id="IPR052341">
    <property type="entry name" value="LOG_family_nucleotidases"/>
</dbReference>
<dbReference type="Proteomes" id="UP000184191">
    <property type="component" value="Unassembled WGS sequence"/>
</dbReference>
<dbReference type="EMBL" id="FRBN01000020">
    <property type="protein sequence ID" value="SHL56986.1"/>
    <property type="molecule type" value="Genomic_DNA"/>
</dbReference>
<reference evidence="6" key="1">
    <citation type="submission" date="2016-11" db="EMBL/GenBank/DDBJ databases">
        <authorList>
            <person name="Varghese N."/>
            <person name="Submissions S."/>
        </authorList>
    </citation>
    <scope>NUCLEOTIDE SEQUENCE [LARGE SCALE GENOMIC DNA]</scope>
    <source>
        <strain evidence="6">DSM 29327</strain>
    </source>
</reference>
<proteinExistence type="predicted"/>
<gene>
    <name evidence="5" type="ORF">SAMN05444414_12021</name>
</gene>
<dbReference type="Gene3D" id="3.40.50.450">
    <property type="match status" value="1"/>
</dbReference>
<dbReference type="GO" id="GO:0005829">
    <property type="term" value="C:cytosol"/>
    <property type="evidence" value="ECO:0007669"/>
    <property type="project" value="TreeGrafter"/>
</dbReference>
<dbReference type="OrthoDB" id="9801098at2"/>
<accession>A0A1M7BQ57</accession>
<dbReference type="GO" id="GO:0008714">
    <property type="term" value="F:AMP nucleosidase activity"/>
    <property type="evidence" value="ECO:0007669"/>
    <property type="project" value="UniProtKB-EC"/>
</dbReference>
<feature type="region of interest" description="Disordered" evidence="4">
    <location>
        <begin position="1"/>
        <end position="31"/>
    </location>
</feature>
<keyword evidence="6" id="KW-1185">Reference proteome</keyword>
<name>A0A1M7BQ57_9RHOB</name>
<evidence type="ECO:0000256" key="2">
    <source>
        <dbReference type="ARBA" id="ARBA00011985"/>
    </source>
</evidence>
<dbReference type="Pfam" id="PF03641">
    <property type="entry name" value="Lysine_decarbox"/>
    <property type="match status" value="1"/>
</dbReference>
<dbReference type="AlphaFoldDB" id="A0A1M7BQ57"/>
<comment type="catalytic activity">
    <reaction evidence="1">
        <text>AMP + H2O = D-ribose 5-phosphate + adenine</text>
        <dbReference type="Rhea" id="RHEA:20129"/>
        <dbReference type="ChEBI" id="CHEBI:15377"/>
        <dbReference type="ChEBI" id="CHEBI:16708"/>
        <dbReference type="ChEBI" id="CHEBI:78346"/>
        <dbReference type="ChEBI" id="CHEBI:456215"/>
        <dbReference type="EC" id="3.2.2.4"/>
    </reaction>
</comment>